<dbReference type="EMBL" id="CP021425">
    <property type="protein sequence ID" value="ARU59408.1"/>
    <property type="molecule type" value="Genomic_DNA"/>
</dbReference>
<dbReference type="InterPro" id="IPR001179">
    <property type="entry name" value="PPIase_FKBP_dom"/>
</dbReference>
<evidence type="ECO:0000256" key="9">
    <source>
        <dbReference type="PROSITE-ProRule" id="PRU00277"/>
    </source>
</evidence>
<gene>
    <name evidence="12" type="ORF">OLMES_5428</name>
</gene>
<evidence type="ECO:0000256" key="6">
    <source>
        <dbReference type="ARBA" id="ARBA00023186"/>
    </source>
</evidence>
<evidence type="ECO:0000313" key="12">
    <source>
        <dbReference type="EMBL" id="ARU59408.1"/>
    </source>
</evidence>
<evidence type="ECO:0000259" key="11">
    <source>
        <dbReference type="PROSITE" id="PS50059"/>
    </source>
</evidence>
<evidence type="ECO:0000256" key="8">
    <source>
        <dbReference type="ARBA" id="ARBA00037071"/>
    </source>
</evidence>
<comment type="catalytic activity">
    <reaction evidence="1 9 10">
        <text>[protein]-peptidylproline (omega=180) = [protein]-peptidylproline (omega=0)</text>
        <dbReference type="Rhea" id="RHEA:16237"/>
        <dbReference type="Rhea" id="RHEA-COMP:10747"/>
        <dbReference type="Rhea" id="RHEA-COMP:10748"/>
        <dbReference type="ChEBI" id="CHEBI:83833"/>
        <dbReference type="ChEBI" id="CHEBI:83834"/>
        <dbReference type="EC" id="5.2.1.8"/>
    </reaction>
</comment>
<keyword evidence="5 9" id="KW-0697">Rotamase</keyword>
<keyword evidence="4" id="KW-0963">Cytoplasm</keyword>
<dbReference type="SUPFAM" id="SSF54534">
    <property type="entry name" value="FKBP-like"/>
    <property type="match status" value="1"/>
</dbReference>
<dbReference type="GO" id="GO:0003755">
    <property type="term" value="F:peptidyl-prolyl cis-trans isomerase activity"/>
    <property type="evidence" value="ECO:0007669"/>
    <property type="project" value="UniProtKB-UniRule"/>
</dbReference>
<dbReference type="Pfam" id="PF00254">
    <property type="entry name" value="FKBP_C"/>
    <property type="match status" value="1"/>
</dbReference>
<keyword evidence="13" id="KW-1185">Reference proteome</keyword>
<dbReference type="PANTHER" id="PTHR47861:SF3">
    <property type="entry name" value="FKBP-TYPE PEPTIDYL-PROLYL CIS-TRANS ISOMERASE SLYD"/>
    <property type="match status" value="1"/>
</dbReference>
<dbReference type="OrthoDB" id="9808891at2"/>
<keyword evidence="6" id="KW-0143">Chaperone</keyword>
<dbReference type="PROSITE" id="PS50059">
    <property type="entry name" value="FKBP_PPIASE"/>
    <property type="match status" value="1"/>
</dbReference>
<reference evidence="12 13" key="1">
    <citation type="submission" date="2017-05" db="EMBL/GenBank/DDBJ databases">
        <title>Genomic insights into alkan degradation activity of Oleiphilus messinensis.</title>
        <authorList>
            <person name="Kozyavkin S.A."/>
            <person name="Slesarev A.I."/>
            <person name="Golyshin P.N."/>
            <person name="Korzhenkov A."/>
            <person name="Golyshina O.N."/>
            <person name="Toshchakov S.V."/>
        </authorList>
    </citation>
    <scope>NUCLEOTIDE SEQUENCE [LARGE SCALE GENOMIC DNA]</scope>
    <source>
        <strain evidence="12 13">ME102</strain>
    </source>
</reference>
<evidence type="ECO:0000256" key="3">
    <source>
        <dbReference type="ARBA" id="ARBA00006577"/>
    </source>
</evidence>
<dbReference type="RefSeq" id="WP_087464087.1">
    <property type="nucleotide sequence ID" value="NZ_CP021425.1"/>
</dbReference>
<evidence type="ECO:0000256" key="2">
    <source>
        <dbReference type="ARBA" id="ARBA00004496"/>
    </source>
</evidence>
<dbReference type="AlphaFoldDB" id="A0A1Y0IFV4"/>
<comment type="subcellular location">
    <subcellularLocation>
        <location evidence="2">Cytoplasm</location>
    </subcellularLocation>
</comment>
<dbReference type="PANTHER" id="PTHR47861">
    <property type="entry name" value="FKBP-TYPE PEPTIDYL-PROLYL CIS-TRANS ISOMERASE SLYD"/>
    <property type="match status" value="1"/>
</dbReference>
<comment type="function">
    <text evidence="8">Also involved in hydrogenase metallocenter assembly, probably by participating in the nickel insertion step. This function in hydrogenase biosynthesis requires chaperone activity and the presence of the metal-binding domain, but not PPIase activity.</text>
</comment>
<dbReference type="GO" id="GO:0005737">
    <property type="term" value="C:cytoplasm"/>
    <property type="evidence" value="ECO:0007669"/>
    <property type="project" value="UniProtKB-SubCell"/>
</dbReference>
<comment type="similarity">
    <text evidence="3 10">Belongs to the FKBP-type PPIase family.</text>
</comment>
<organism evidence="12 13">
    <name type="scientific">Oleiphilus messinensis</name>
    <dbReference type="NCBI Taxonomy" id="141451"/>
    <lineage>
        <taxon>Bacteria</taxon>
        <taxon>Pseudomonadati</taxon>
        <taxon>Pseudomonadota</taxon>
        <taxon>Gammaproteobacteria</taxon>
        <taxon>Oceanospirillales</taxon>
        <taxon>Oleiphilaceae</taxon>
        <taxon>Oleiphilus</taxon>
    </lineage>
</organism>
<proteinExistence type="inferred from homology"/>
<dbReference type="GO" id="GO:0042026">
    <property type="term" value="P:protein refolding"/>
    <property type="evidence" value="ECO:0007669"/>
    <property type="project" value="UniProtKB-ARBA"/>
</dbReference>
<keyword evidence="7 9" id="KW-0413">Isomerase</keyword>
<dbReference type="InterPro" id="IPR046357">
    <property type="entry name" value="PPIase_dom_sf"/>
</dbReference>
<protein>
    <recommendedName>
        <fullName evidence="10">Peptidyl-prolyl cis-trans isomerase</fullName>
        <ecNumber evidence="10">5.2.1.8</ecNumber>
    </recommendedName>
</protein>
<dbReference type="Proteomes" id="UP000196027">
    <property type="component" value="Chromosome"/>
</dbReference>
<feature type="domain" description="PPIase FKBP-type" evidence="11">
    <location>
        <begin position="14"/>
        <end position="88"/>
    </location>
</feature>
<name>A0A1Y0IFV4_9GAMM</name>
<dbReference type="KEGG" id="ome:OLMES_5428"/>
<accession>A0A1Y0IFV4</accession>
<evidence type="ECO:0000256" key="5">
    <source>
        <dbReference type="ARBA" id="ARBA00023110"/>
    </source>
</evidence>
<sequence length="175" mass="19096">MNTENTTPEAITKNVVAMFHYTLHNEAGDEVENSRAGDPIAYLHGYGNVIPGLEKAMEGKAPGESFEVTVAPEESYGVRQENNSQRVPIKHLMEWQESKGKLKIRPGMVVAVNTEQGVRQVTVVKVGKFNVDVDTNHPLAGKTLTFKVDVVELRAASDSEISHGHAHGPGGHHHD</sequence>
<evidence type="ECO:0000256" key="10">
    <source>
        <dbReference type="RuleBase" id="RU003915"/>
    </source>
</evidence>
<evidence type="ECO:0000256" key="4">
    <source>
        <dbReference type="ARBA" id="ARBA00022490"/>
    </source>
</evidence>
<dbReference type="EC" id="5.2.1.8" evidence="10"/>
<evidence type="ECO:0000256" key="7">
    <source>
        <dbReference type="ARBA" id="ARBA00023235"/>
    </source>
</evidence>
<dbReference type="Gene3D" id="3.10.50.40">
    <property type="match status" value="1"/>
</dbReference>
<evidence type="ECO:0000256" key="1">
    <source>
        <dbReference type="ARBA" id="ARBA00000971"/>
    </source>
</evidence>
<evidence type="ECO:0000313" key="13">
    <source>
        <dbReference type="Proteomes" id="UP000196027"/>
    </source>
</evidence>